<feature type="domain" description="B3/B4 tRNA-binding" evidence="1">
    <location>
        <begin position="61"/>
        <end position="233"/>
    </location>
</feature>
<dbReference type="AlphaFoldDB" id="A0AAI8VTD5"/>
<evidence type="ECO:0000313" key="3">
    <source>
        <dbReference type="Proteomes" id="UP001295740"/>
    </source>
</evidence>
<dbReference type="SUPFAM" id="SSF56037">
    <property type="entry name" value="PheT/TilS domain"/>
    <property type="match status" value="1"/>
</dbReference>
<protein>
    <submittedName>
        <fullName evidence="2">Uu.00g050060.m01.CDS01</fullName>
    </submittedName>
</protein>
<name>A0AAI8VTD5_9PEZI</name>
<evidence type="ECO:0000259" key="1">
    <source>
        <dbReference type="SMART" id="SM00873"/>
    </source>
</evidence>
<dbReference type="InterPro" id="IPR020825">
    <property type="entry name" value="Phe-tRNA_synthase-like_B3/B4"/>
</dbReference>
<sequence>MSKFLISSEVAELLPRMQVVVVSVKGLDNSGGKPNVAAHVQHVVDKTVEHFASRKYANAQSHPRIALYRNTLKDVANVSTKKYPQSNESLVKRVLKEKAAPRPISPAVDFYNAVSIEHAVTAGAFDLDELKAKPEPLELRVSKVEQDTFVPLDAPRAEPGKVDVKEILYAQGSTVLTRHMAWRQSAQALVTRESNNIMFMSEVFNEGAVGGEPSELAVSVATSLQKGLKELLGVDSTVEFLGLSLGKLEIEL</sequence>
<dbReference type="Gene3D" id="3.50.40.10">
    <property type="entry name" value="Phenylalanyl-trna Synthetase, Chain B, domain 3"/>
    <property type="match status" value="1"/>
</dbReference>
<evidence type="ECO:0000313" key="2">
    <source>
        <dbReference type="EMBL" id="CAJ2510303.1"/>
    </source>
</evidence>
<dbReference type="InterPro" id="IPR005146">
    <property type="entry name" value="B3/B4_tRNA-bd"/>
</dbReference>
<organism evidence="2 3">
    <name type="scientific">Anthostomella pinea</name>
    <dbReference type="NCBI Taxonomy" id="933095"/>
    <lineage>
        <taxon>Eukaryota</taxon>
        <taxon>Fungi</taxon>
        <taxon>Dikarya</taxon>
        <taxon>Ascomycota</taxon>
        <taxon>Pezizomycotina</taxon>
        <taxon>Sordariomycetes</taxon>
        <taxon>Xylariomycetidae</taxon>
        <taxon>Xylariales</taxon>
        <taxon>Xylariaceae</taxon>
        <taxon>Anthostomella</taxon>
    </lineage>
</organism>
<dbReference type="Proteomes" id="UP001295740">
    <property type="component" value="Unassembled WGS sequence"/>
</dbReference>
<dbReference type="PANTHER" id="PTHR39209:SF2">
    <property type="entry name" value="CYTOPLASMIC PROTEIN"/>
    <property type="match status" value="1"/>
</dbReference>
<comment type="caution">
    <text evidence="2">The sequence shown here is derived from an EMBL/GenBank/DDBJ whole genome shotgun (WGS) entry which is preliminary data.</text>
</comment>
<dbReference type="Pfam" id="PF03483">
    <property type="entry name" value="B3_4"/>
    <property type="match status" value="1"/>
</dbReference>
<gene>
    <name evidence="2" type="ORF">KHLLAP_LOCUS10771</name>
</gene>
<dbReference type="SMART" id="SM00873">
    <property type="entry name" value="B3_4"/>
    <property type="match status" value="1"/>
</dbReference>
<proteinExistence type="predicted"/>
<accession>A0AAI8VTD5</accession>
<reference evidence="2" key="1">
    <citation type="submission" date="2023-10" db="EMBL/GenBank/DDBJ databases">
        <authorList>
            <person name="Hackl T."/>
        </authorList>
    </citation>
    <scope>NUCLEOTIDE SEQUENCE</scope>
</reference>
<dbReference type="GO" id="GO:0004826">
    <property type="term" value="F:phenylalanine-tRNA ligase activity"/>
    <property type="evidence" value="ECO:0007669"/>
    <property type="project" value="InterPro"/>
</dbReference>
<keyword evidence="3" id="KW-1185">Reference proteome</keyword>
<dbReference type="GO" id="GO:0003723">
    <property type="term" value="F:RNA binding"/>
    <property type="evidence" value="ECO:0007669"/>
    <property type="project" value="InterPro"/>
</dbReference>
<dbReference type="PANTHER" id="PTHR39209">
    <property type="match status" value="1"/>
</dbReference>
<dbReference type="EMBL" id="CAUWAG010000014">
    <property type="protein sequence ID" value="CAJ2510303.1"/>
    <property type="molecule type" value="Genomic_DNA"/>
</dbReference>